<protein>
    <submittedName>
        <fullName evidence="2">Uncharacterized protein</fullName>
    </submittedName>
</protein>
<proteinExistence type="predicted"/>
<evidence type="ECO:0000256" key="1">
    <source>
        <dbReference type="SAM" id="MobiDB-lite"/>
    </source>
</evidence>
<reference evidence="2 3" key="1">
    <citation type="submission" date="2013-11" db="EMBL/GenBank/DDBJ databases">
        <title>Draft genome of the bovine lungworm Dictyocaulus viviparus.</title>
        <authorList>
            <person name="Mitreva M."/>
        </authorList>
    </citation>
    <scope>NUCLEOTIDE SEQUENCE [LARGE SCALE GENOMIC DNA]</scope>
    <source>
        <strain evidence="2 3">HannoverDv2000</strain>
    </source>
</reference>
<sequence>MSKAPTVNELMGKSNVTFKPAIVSFIDEKSRSDIDGDVLWKQTRTNQKQRTMSIGSSDFEGSGISTPRVDVPRPRRLSVSEMLFGSFNGVKDWMQSSLQNSPLDERKISILEDEPFKDVMKGQNKFFGDDGVCSFEKRDDMK</sequence>
<feature type="compositionally biased region" description="Polar residues" evidence="1">
    <location>
        <begin position="44"/>
        <end position="56"/>
    </location>
</feature>
<dbReference type="EMBL" id="KN716429">
    <property type="protein sequence ID" value="KJH45077.1"/>
    <property type="molecule type" value="Genomic_DNA"/>
</dbReference>
<dbReference type="OrthoDB" id="5851272at2759"/>
<accession>A0A0D8XMU7</accession>
<feature type="region of interest" description="Disordered" evidence="1">
    <location>
        <begin position="44"/>
        <end position="71"/>
    </location>
</feature>
<name>A0A0D8XMU7_DICVI</name>
<dbReference type="AlphaFoldDB" id="A0A0D8XMU7"/>
<evidence type="ECO:0000313" key="3">
    <source>
        <dbReference type="Proteomes" id="UP000053766"/>
    </source>
</evidence>
<evidence type="ECO:0000313" key="2">
    <source>
        <dbReference type="EMBL" id="KJH45077.1"/>
    </source>
</evidence>
<dbReference type="Proteomes" id="UP000053766">
    <property type="component" value="Unassembled WGS sequence"/>
</dbReference>
<reference evidence="3" key="2">
    <citation type="journal article" date="2016" name="Sci. Rep.">
        <title>Dictyocaulus viviparus genome, variome and transcriptome elucidate lungworm biology and support future intervention.</title>
        <authorList>
            <person name="McNulty S.N."/>
            <person name="Strube C."/>
            <person name="Rosa B.A."/>
            <person name="Martin J.C."/>
            <person name="Tyagi R."/>
            <person name="Choi Y.J."/>
            <person name="Wang Q."/>
            <person name="Hallsworth Pepin K."/>
            <person name="Zhang X."/>
            <person name="Ozersky P."/>
            <person name="Wilson R.K."/>
            <person name="Sternberg P.W."/>
            <person name="Gasser R.B."/>
            <person name="Mitreva M."/>
        </authorList>
    </citation>
    <scope>NUCLEOTIDE SEQUENCE [LARGE SCALE GENOMIC DNA]</scope>
    <source>
        <strain evidence="3">HannoverDv2000</strain>
    </source>
</reference>
<gene>
    <name evidence="2" type="ORF">DICVIV_08894</name>
</gene>
<organism evidence="2 3">
    <name type="scientific">Dictyocaulus viviparus</name>
    <name type="common">Bovine lungworm</name>
    <dbReference type="NCBI Taxonomy" id="29172"/>
    <lineage>
        <taxon>Eukaryota</taxon>
        <taxon>Metazoa</taxon>
        <taxon>Ecdysozoa</taxon>
        <taxon>Nematoda</taxon>
        <taxon>Chromadorea</taxon>
        <taxon>Rhabditida</taxon>
        <taxon>Rhabditina</taxon>
        <taxon>Rhabditomorpha</taxon>
        <taxon>Strongyloidea</taxon>
        <taxon>Metastrongylidae</taxon>
        <taxon>Dictyocaulus</taxon>
    </lineage>
</organism>
<keyword evidence="3" id="KW-1185">Reference proteome</keyword>